<accession>A0ABR2Z9G5</accession>
<keyword evidence="2" id="KW-1185">Reference proteome</keyword>
<evidence type="ECO:0000313" key="2">
    <source>
        <dbReference type="Proteomes" id="UP001437256"/>
    </source>
</evidence>
<evidence type="ECO:0000313" key="1">
    <source>
        <dbReference type="EMBL" id="KAL0057539.1"/>
    </source>
</evidence>
<dbReference type="Proteomes" id="UP001437256">
    <property type="component" value="Unassembled WGS sequence"/>
</dbReference>
<sequence length="295" mass="33705">MKKIIADEERKRAELGEAPMKSDVILRGLEIEESQRTLRAALSQKKQTDTQQSENQAKAGKLLNSIRSYRQTLLGHIPALRQLMEDQPPEEHASPCEMCLFFPSAINQELRAVTCPKDLIRIEEQLREGQCYDFLARLRAQLQARAVAYKNASRLVPSQGLFTRTRILQNSIEKKINLLVTAYRDARRALMSLRGEGAWSRILKELKDEDVRGISERVVKEKEREERERAEGIAGVSHDDFALLLENNIPTAPFNPVLTLGQTKQHLSWIWYTYKDVEGTDALASTFEELKDSES</sequence>
<name>A0ABR2Z9G5_9AGAR</name>
<protein>
    <submittedName>
        <fullName evidence="1">Uncharacterized protein</fullName>
    </submittedName>
</protein>
<gene>
    <name evidence="1" type="ORF">AAF712_015826</name>
</gene>
<organism evidence="1 2">
    <name type="scientific">Marasmius tenuissimus</name>
    <dbReference type="NCBI Taxonomy" id="585030"/>
    <lineage>
        <taxon>Eukaryota</taxon>
        <taxon>Fungi</taxon>
        <taxon>Dikarya</taxon>
        <taxon>Basidiomycota</taxon>
        <taxon>Agaricomycotina</taxon>
        <taxon>Agaricomycetes</taxon>
        <taxon>Agaricomycetidae</taxon>
        <taxon>Agaricales</taxon>
        <taxon>Marasmiineae</taxon>
        <taxon>Marasmiaceae</taxon>
        <taxon>Marasmius</taxon>
    </lineage>
</organism>
<reference evidence="1 2" key="1">
    <citation type="submission" date="2024-05" db="EMBL/GenBank/DDBJ databases">
        <title>A draft genome resource for the thread blight pathogen Marasmius tenuissimus strain MS-2.</title>
        <authorList>
            <person name="Yulfo-Soto G.E."/>
            <person name="Baruah I.K."/>
            <person name="Amoako-Attah I."/>
            <person name="Bukari Y."/>
            <person name="Meinhardt L.W."/>
            <person name="Bailey B.A."/>
            <person name="Cohen S.P."/>
        </authorList>
    </citation>
    <scope>NUCLEOTIDE SEQUENCE [LARGE SCALE GENOMIC DNA]</scope>
    <source>
        <strain evidence="1 2">MS-2</strain>
    </source>
</reference>
<dbReference type="EMBL" id="JBBXMP010000503">
    <property type="protein sequence ID" value="KAL0057539.1"/>
    <property type="molecule type" value="Genomic_DNA"/>
</dbReference>
<proteinExistence type="predicted"/>
<comment type="caution">
    <text evidence="1">The sequence shown here is derived from an EMBL/GenBank/DDBJ whole genome shotgun (WGS) entry which is preliminary data.</text>
</comment>